<evidence type="ECO:0000313" key="2">
    <source>
        <dbReference type="Proteomes" id="UP001485043"/>
    </source>
</evidence>
<reference evidence="1 2" key="1">
    <citation type="journal article" date="2024" name="Nat. Commun.">
        <title>Phylogenomics reveals the evolutionary origins of lichenization in chlorophyte algae.</title>
        <authorList>
            <person name="Puginier C."/>
            <person name="Libourel C."/>
            <person name="Otte J."/>
            <person name="Skaloud P."/>
            <person name="Haon M."/>
            <person name="Grisel S."/>
            <person name="Petersen M."/>
            <person name="Berrin J.G."/>
            <person name="Delaux P.M."/>
            <person name="Dal Grande F."/>
            <person name="Keller J."/>
        </authorList>
    </citation>
    <scope>NUCLEOTIDE SEQUENCE [LARGE SCALE GENOMIC DNA]</scope>
    <source>
        <strain evidence="1 2">SAG 2523</strain>
    </source>
</reference>
<protein>
    <submittedName>
        <fullName evidence="1">Uncharacterized protein</fullName>
    </submittedName>
</protein>
<name>A0AAW1T741_9CHLO</name>
<keyword evidence="2" id="KW-1185">Reference proteome</keyword>
<evidence type="ECO:0000313" key="1">
    <source>
        <dbReference type="EMBL" id="KAK9865556.1"/>
    </source>
</evidence>
<dbReference type="AlphaFoldDB" id="A0AAW1T741"/>
<dbReference type="Proteomes" id="UP001485043">
    <property type="component" value="Unassembled WGS sequence"/>
</dbReference>
<sequence>MATTVQRRYSKKAPCPLPFLLTGDPMAVGSTGTEGTYSILSPSWQPRTALGDGGSWLLLGHEAINANTGHRVPLHPRDDSAIVRLSMCGISVAMDPMSLATATASPIGMQLNWAPSGCHLVDAAEPVWSLLGGRLVVEHQEILDVSTDPPASIACSALQDGAEKTWTLAVGEQLLVQSTPSTHTRAPMEHWEIVVEARCGRQWEASRFDQPLFSIRSRHCLEVVWHPTFKSSAIYAVAQRFSKTAVHLVDAKRHTRWMTWTYQQLAGMVQSSDGPGALSSLAWSLDGLKLSIILQRGMVILSFQDKAPCA</sequence>
<accession>A0AAW1T741</accession>
<proteinExistence type="predicted"/>
<comment type="caution">
    <text evidence="1">The sequence shown here is derived from an EMBL/GenBank/DDBJ whole genome shotgun (WGS) entry which is preliminary data.</text>
</comment>
<organism evidence="1 2">
    <name type="scientific">Apatococcus fuscideae</name>
    <dbReference type="NCBI Taxonomy" id="2026836"/>
    <lineage>
        <taxon>Eukaryota</taxon>
        <taxon>Viridiplantae</taxon>
        <taxon>Chlorophyta</taxon>
        <taxon>core chlorophytes</taxon>
        <taxon>Trebouxiophyceae</taxon>
        <taxon>Chlorellales</taxon>
        <taxon>Chlorellaceae</taxon>
        <taxon>Apatococcus</taxon>
    </lineage>
</organism>
<gene>
    <name evidence="1" type="ORF">WJX84_001090</name>
</gene>
<dbReference type="EMBL" id="JALJOV010000237">
    <property type="protein sequence ID" value="KAK9865556.1"/>
    <property type="molecule type" value="Genomic_DNA"/>
</dbReference>